<dbReference type="Pfam" id="PF12850">
    <property type="entry name" value="Metallophos_2"/>
    <property type="match status" value="1"/>
</dbReference>
<dbReference type="OrthoDB" id="9800565at2"/>
<dbReference type="AlphaFoldDB" id="A0A429Z932"/>
<comment type="caution">
    <text evidence="4">The sequence shown here is derived from an EMBL/GenBank/DDBJ whole genome shotgun (WGS) entry which is preliminary data.</text>
</comment>
<dbReference type="GO" id="GO:0046872">
    <property type="term" value="F:metal ion binding"/>
    <property type="evidence" value="ECO:0007669"/>
    <property type="project" value="UniProtKB-KW"/>
</dbReference>
<evidence type="ECO:0000259" key="3">
    <source>
        <dbReference type="Pfam" id="PF12850"/>
    </source>
</evidence>
<evidence type="ECO:0000256" key="2">
    <source>
        <dbReference type="RuleBase" id="RU362039"/>
    </source>
</evidence>
<evidence type="ECO:0000313" key="5">
    <source>
        <dbReference type="Proteomes" id="UP000277864"/>
    </source>
</evidence>
<dbReference type="PANTHER" id="PTHR11124">
    <property type="entry name" value="VACUOLAR SORTING PROTEIN VPS29"/>
    <property type="match status" value="1"/>
</dbReference>
<reference evidence="4 5" key="1">
    <citation type="submission" date="2018-03" db="EMBL/GenBank/DDBJ databases">
        <authorList>
            <person name="Gulvik C.A."/>
        </authorList>
    </citation>
    <scope>NUCLEOTIDE SEQUENCE [LARGE SCALE GENOMIC DNA]</scope>
    <source>
        <strain evidence="4 5">JCM 31581</strain>
    </source>
</reference>
<comment type="similarity">
    <text evidence="1 2">Belongs to the metallophosphoesterase superfamily. YfcE family.</text>
</comment>
<dbReference type="InterPro" id="IPR000979">
    <property type="entry name" value="Phosphodiesterase_MJ0936/Vps29"/>
</dbReference>
<dbReference type="InterPro" id="IPR024654">
    <property type="entry name" value="Calcineurin-like_PHP_lpxH"/>
</dbReference>
<dbReference type="NCBIfam" id="TIGR00040">
    <property type="entry name" value="yfcE"/>
    <property type="match status" value="1"/>
</dbReference>
<comment type="cofactor">
    <cofactor evidence="2">
        <name>a divalent metal cation</name>
        <dbReference type="ChEBI" id="CHEBI:60240"/>
    </cofactor>
</comment>
<dbReference type="Proteomes" id="UP000277864">
    <property type="component" value="Unassembled WGS sequence"/>
</dbReference>
<dbReference type="InterPro" id="IPR041802">
    <property type="entry name" value="MPP_YfcE"/>
</dbReference>
<sequence length="173" mass="20085">MKLLVVSDSHGDREVLENLVTTYKDEVSHMFHCGDSELDPNDPVWQHFTVVKGNCDYTSAYPDQQLVVCEDERVFITHGHLYQVRTTLNPLFYSAKEEQASIILFGHTHQLAAEYVDNCLILNPGSIRLPRGKYLIKTYAIIECNEKDYQVQYYDETQRKIPDLVFTFKKDAF</sequence>
<dbReference type="InterPro" id="IPR029052">
    <property type="entry name" value="Metallo-depent_PP-like"/>
</dbReference>
<accession>A0A429Z932</accession>
<organism evidence="4 5">
    <name type="scientific">Vagococcus humatus</name>
    <dbReference type="NCBI Taxonomy" id="1889241"/>
    <lineage>
        <taxon>Bacteria</taxon>
        <taxon>Bacillati</taxon>
        <taxon>Bacillota</taxon>
        <taxon>Bacilli</taxon>
        <taxon>Lactobacillales</taxon>
        <taxon>Enterococcaceae</taxon>
        <taxon>Vagococcus</taxon>
    </lineage>
</organism>
<feature type="domain" description="Calcineurin-like phosphoesterase" evidence="3">
    <location>
        <begin position="1"/>
        <end position="146"/>
    </location>
</feature>
<dbReference type="GO" id="GO:0016787">
    <property type="term" value="F:hydrolase activity"/>
    <property type="evidence" value="ECO:0007669"/>
    <property type="project" value="UniProtKB-UniRule"/>
</dbReference>
<evidence type="ECO:0000313" key="4">
    <source>
        <dbReference type="EMBL" id="RST90219.1"/>
    </source>
</evidence>
<dbReference type="EMBL" id="PXZH01000001">
    <property type="protein sequence ID" value="RST90219.1"/>
    <property type="molecule type" value="Genomic_DNA"/>
</dbReference>
<dbReference type="SUPFAM" id="SSF56300">
    <property type="entry name" value="Metallo-dependent phosphatases"/>
    <property type="match status" value="1"/>
</dbReference>
<keyword evidence="2" id="KW-0479">Metal-binding</keyword>
<dbReference type="RefSeq" id="WP_125942833.1">
    <property type="nucleotide sequence ID" value="NZ_PXZH01000001.1"/>
</dbReference>
<dbReference type="EC" id="3.1.4.-" evidence="2"/>
<proteinExistence type="inferred from homology"/>
<protein>
    <recommendedName>
        <fullName evidence="2">Phosphoesterase</fullName>
        <ecNumber evidence="2">3.1.4.-</ecNumber>
    </recommendedName>
</protein>
<gene>
    <name evidence="4" type="ORF">C7P63_03860</name>
</gene>
<evidence type="ECO:0000256" key="1">
    <source>
        <dbReference type="ARBA" id="ARBA00008950"/>
    </source>
</evidence>
<dbReference type="CDD" id="cd00841">
    <property type="entry name" value="MPP_YfcE"/>
    <property type="match status" value="1"/>
</dbReference>
<keyword evidence="5" id="KW-1185">Reference proteome</keyword>
<name>A0A429Z932_9ENTE</name>
<dbReference type="Gene3D" id="3.60.21.10">
    <property type="match status" value="1"/>
</dbReference>